<dbReference type="Gene3D" id="3.30.420.40">
    <property type="match status" value="2"/>
</dbReference>
<dbReference type="Proteomes" id="UP000320314">
    <property type="component" value="Unassembled WGS sequence"/>
</dbReference>
<organism evidence="2 3">
    <name type="scientific">Pararhizobium mangrovi</name>
    <dbReference type="NCBI Taxonomy" id="2590452"/>
    <lineage>
        <taxon>Bacteria</taxon>
        <taxon>Pseudomonadati</taxon>
        <taxon>Pseudomonadota</taxon>
        <taxon>Alphaproteobacteria</taxon>
        <taxon>Hyphomicrobiales</taxon>
        <taxon>Rhizobiaceae</taxon>
        <taxon>Rhizobium/Agrobacterium group</taxon>
        <taxon>Pararhizobium</taxon>
    </lineage>
</organism>
<comment type="caution">
    <text evidence="2">The sequence shown here is derived from an EMBL/GenBank/DDBJ whole genome shotgun (WGS) entry which is preliminary data.</text>
</comment>
<dbReference type="PANTHER" id="PTHR18964:SF169">
    <property type="entry name" value="N-ACETYLMANNOSAMINE KINASE"/>
    <property type="match status" value="1"/>
</dbReference>
<accession>A0A506U2Q1</accession>
<feature type="compositionally biased region" description="Basic and acidic residues" evidence="1">
    <location>
        <begin position="301"/>
        <end position="315"/>
    </location>
</feature>
<dbReference type="OrthoDB" id="9810372at2"/>
<dbReference type="Pfam" id="PF00480">
    <property type="entry name" value="ROK"/>
    <property type="match status" value="1"/>
</dbReference>
<evidence type="ECO:0000256" key="1">
    <source>
        <dbReference type="SAM" id="MobiDB-lite"/>
    </source>
</evidence>
<dbReference type="SUPFAM" id="SSF53067">
    <property type="entry name" value="Actin-like ATPase domain"/>
    <property type="match status" value="1"/>
</dbReference>
<feature type="region of interest" description="Disordered" evidence="1">
    <location>
        <begin position="301"/>
        <end position="328"/>
    </location>
</feature>
<gene>
    <name evidence="2" type="ORF">FJU11_11190</name>
</gene>
<dbReference type="RefSeq" id="WP_141167144.1">
    <property type="nucleotide sequence ID" value="NZ_VHLH01000020.1"/>
</dbReference>
<sequence>MDWQHLTGTAIDFGGTKIAAARLEAGRIVARETAPTLGTGDLTHQIDALADLAATVGWTPGEPVALAVTGRLDAAGMWSAINVDTLTTIDGAPLGAAARKRFGARVIVLNDASASALGEAHFGAGRPYGSIAFVTVSTGIGGGIVLDGLLRRSANGMAGHVGFSTTRHGTSACGSGRWGTVEATASGNAIAAIARARTGDHTLTSRDVFERMRAGEPWASEIVCASAAVVAELFANLDAILGLDAIVLGGGVGLAPGYRELVTRFLDEEPELFRLPILSAELGSDSAFYGALHFALVHGDSGEGRTPRSDMERGPSRGPETTCWKEAE</sequence>
<reference evidence="2 3" key="1">
    <citation type="submission" date="2019-06" db="EMBL/GenBank/DDBJ databases">
        <authorList>
            <person name="Li M."/>
        </authorList>
    </citation>
    <scope>NUCLEOTIDE SEQUENCE [LARGE SCALE GENOMIC DNA]</scope>
    <source>
        <strain evidence="2 3">BGMRC6574</strain>
    </source>
</reference>
<dbReference type="GO" id="GO:0009384">
    <property type="term" value="F:N-acylmannosamine kinase activity"/>
    <property type="evidence" value="ECO:0007669"/>
    <property type="project" value="TreeGrafter"/>
</dbReference>
<protein>
    <submittedName>
        <fullName evidence="2">ROK family protein</fullName>
    </submittedName>
</protein>
<dbReference type="GO" id="GO:0019262">
    <property type="term" value="P:N-acetylneuraminate catabolic process"/>
    <property type="evidence" value="ECO:0007669"/>
    <property type="project" value="TreeGrafter"/>
</dbReference>
<evidence type="ECO:0000313" key="3">
    <source>
        <dbReference type="Proteomes" id="UP000320314"/>
    </source>
</evidence>
<evidence type="ECO:0000313" key="2">
    <source>
        <dbReference type="EMBL" id="TPW27551.1"/>
    </source>
</evidence>
<dbReference type="InterPro" id="IPR000600">
    <property type="entry name" value="ROK"/>
</dbReference>
<dbReference type="EMBL" id="VHLH01000020">
    <property type="protein sequence ID" value="TPW27551.1"/>
    <property type="molecule type" value="Genomic_DNA"/>
</dbReference>
<keyword evidence="3" id="KW-1185">Reference proteome</keyword>
<dbReference type="PANTHER" id="PTHR18964">
    <property type="entry name" value="ROK (REPRESSOR, ORF, KINASE) FAMILY"/>
    <property type="match status" value="1"/>
</dbReference>
<dbReference type="InterPro" id="IPR043129">
    <property type="entry name" value="ATPase_NBD"/>
</dbReference>
<proteinExistence type="predicted"/>
<name>A0A506U2Q1_9HYPH</name>
<dbReference type="AlphaFoldDB" id="A0A506U2Q1"/>